<evidence type="ECO:0000259" key="10">
    <source>
        <dbReference type="PROSITE" id="PS50262"/>
    </source>
</evidence>
<dbReference type="InterPro" id="IPR017452">
    <property type="entry name" value="GPCR_Rhodpsn_7TM"/>
</dbReference>
<accession>A0AA41NBY5</accession>
<reference evidence="11" key="1">
    <citation type="submission" date="2020-03" db="EMBL/GenBank/DDBJ databases">
        <title>Studies in the Genomics of Life Span.</title>
        <authorList>
            <person name="Glass D."/>
        </authorList>
    </citation>
    <scope>NUCLEOTIDE SEQUENCE</scope>
    <source>
        <strain evidence="11">SUZIE</strain>
        <tissue evidence="11">Muscle</tissue>
    </source>
</reference>
<evidence type="ECO:0000256" key="2">
    <source>
        <dbReference type="ARBA" id="ARBA00022692"/>
    </source>
</evidence>
<sequence length="132" mass="14911">MTVFRMSGTVTTIWFFNLALADFTVLLSPPLSIHYAAFGQWTLDSLVCKLYMAFLAPNFFASIYLLVLISVDHCVSVLHPLWARNHRTVRRARWLSLGVWLLAATACAPYLKFQATGEVNGCGHCYFSSTWN</sequence>
<feature type="transmembrane region" description="Helical" evidence="9">
    <location>
        <begin position="59"/>
        <end position="82"/>
    </location>
</feature>
<evidence type="ECO:0000256" key="3">
    <source>
        <dbReference type="ARBA" id="ARBA00022989"/>
    </source>
</evidence>
<dbReference type="GO" id="GO:0007204">
    <property type="term" value="P:positive regulation of cytosolic calcium ion concentration"/>
    <property type="evidence" value="ECO:0007669"/>
    <property type="project" value="TreeGrafter"/>
</dbReference>
<keyword evidence="4" id="KW-0297">G-protein coupled receptor</keyword>
<dbReference type="AlphaFoldDB" id="A0AA41NBY5"/>
<comment type="caution">
    <text evidence="11">The sequence shown here is derived from an EMBL/GenBank/DDBJ whole genome shotgun (WGS) entry which is preliminary data.</text>
</comment>
<dbReference type="Gene3D" id="1.20.1070.10">
    <property type="entry name" value="Rhodopsin 7-helix transmembrane proteins"/>
    <property type="match status" value="1"/>
</dbReference>
<dbReference type="GO" id="GO:0005886">
    <property type="term" value="C:plasma membrane"/>
    <property type="evidence" value="ECO:0007669"/>
    <property type="project" value="TreeGrafter"/>
</dbReference>
<protein>
    <submittedName>
        <fullName evidence="11">G-protein coupled receptor 32</fullName>
    </submittedName>
</protein>
<organism evidence="11 12">
    <name type="scientific">Sciurus carolinensis</name>
    <name type="common">Eastern gray squirrel</name>
    <dbReference type="NCBI Taxonomy" id="30640"/>
    <lineage>
        <taxon>Eukaryota</taxon>
        <taxon>Metazoa</taxon>
        <taxon>Chordata</taxon>
        <taxon>Craniata</taxon>
        <taxon>Vertebrata</taxon>
        <taxon>Euteleostomi</taxon>
        <taxon>Mammalia</taxon>
        <taxon>Eutheria</taxon>
        <taxon>Euarchontoglires</taxon>
        <taxon>Glires</taxon>
        <taxon>Rodentia</taxon>
        <taxon>Sciuromorpha</taxon>
        <taxon>Sciuridae</taxon>
        <taxon>Sciurinae</taxon>
        <taxon>Sciurini</taxon>
        <taxon>Sciurus</taxon>
    </lineage>
</organism>
<dbReference type="GO" id="GO:0004982">
    <property type="term" value="F:N-formyl peptide receptor activity"/>
    <property type="evidence" value="ECO:0007669"/>
    <property type="project" value="TreeGrafter"/>
</dbReference>
<evidence type="ECO:0000256" key="4">
    <source>
        <dbReference type="ARBA" id="ARBA00023040"/>
    </source>
</evidence>
<dbReference type="GO" id="GO:0007200">
    <property type="term" value="P:phospholipase C-activating G protein-coupled receptor signaling pathway"/>
    <property type="evidence" value="ECO:0007669"/>
    <property type="project" value="TreeGrafter"/>
</dbReference>
<keyword evidence="2 9" id="KW-0812">Transmembrane</keyword>
<comment type="similarity">
    <text evidence="8">Belongs to the chemokine-like receptor (CMKLR) family.</text>
</comment>
<keyword evidence="5 9" id="KW-0472">Membrane</keyword>
<dbReference type="EMBL" id="JAATJV010414840">
    <property type="protein sequence ID" value="MBZ3887336.1"/>
    <property type="molecule type" value="Genomic_DNA"/>
</dbReference>
<dbReference type="PANTHER" id="PTHR24225:SF27">
    <property type="entry name" value="G-PROTEIN COUPLED RECEPTOR 32-RELATED"/>
    <property type="match status" value="1"/>
</dbReference>
<dbReference type="Proteomes" id="UP001166674">
    <property type="component" value="Unassembled WGS sequence"/>
</dbReference>
<dbReference type="PRINTS" id="PR00237">
    <property type="entry name" value="GPCRRHODOPSN"/>
</dbReference>
<dbReference type="PANTHER" id="PTHR24225">
    <property type="entry name" value="CHEMOTACTIC RECEPTOR"/>
    <property type="match status" value="1"/>
</dbReference>
<dbReference type="InterPro" id="IPR000826">
    <property type="entry name" value="Formyl_rcpt-rel"/>
</dbReference>
<dbReference type="Pfam" id="PF00001">
    <property type="entry name" value="7tm_1"/>
    <property type="match status" value="1"/>
</dbReference>
<dbReference type="PROSITE" id="PS50262">
    <property type="entry name" value="G_PROTEIN_RECEP_F1_2"/>
    <property type="match status" value="1"/>
</dbReference>
<gene>
    <name evidence="11" type="ORF">SUZIE_192440</name>
</gene>
<dbReference type="GO" id="GO:0006954">
    <property type="term" value="P:inflammatory response"/>
    <property type="evidence" value="ECO:0007669"/>
    <property type="project" value="TreeGrafter"/>
</dbReference>
<proteinExistence type="inferred from homology"/>
<keyword evidence="12" id="KW-1185">Reference proteome</keyword>
<feature type="domain" description="G-protein coupled receptors family 1 profile" evidence="10">
    <location>
        <begin position="1"/>
        <end position="132"/>
    </location>
</feature>
<keyword evidence="7" id="KW-0807">Transducer</keyword>
<dbReference type="GO" id="GO:0004875">
    <property type="term" value="F:complement receptor activity"/>
    <property type="evidence" value="ECO:0007669"/>
    <property type="project" value="TreeGrafter"/>
</dbReference>
<evidence type="ECO:0000256" key="9">
    <source>
        <dbReference type="SAM" id="Phobius"/>
    </source>
</evidence>
<evidence type="ECO:0000256" key="6">
    <source>
        <dbReference type="ARBA" id="ARBA00023170"/>
    </source>
</evidence>
<comment type="subcellular location">
    <subcellularLocation>
        <location evidence="1">Membrane</location>
        <topology evidence="1">Multi-pass membrane protein</topology>
    </subcellularLocation>
</comment>
<evidence type="ECO:0000256" key="7">
    <source>
        <dbReference type="ARBA" id="ARBA00023224"/>
    </source>
</evidence>
<dbReference type="PRINTS" id="PR00526">
    <property type="entry name" value="FMETLEUPHER"/>
</dbReference>
<evidence type="ECO:0000313" key="12">
    <source>
        <dbReference type="Proteomes" id="UP001166674"/>
    </source>
</evidence>
<keyword evidence="3 9" id="KW-1133">Transmembrane helix</keyword>
<dbReference type="SUPFAM" id="SSF81321">
    <property type="entry name" value="Family A G protein-coupled receptor-like"/>
    <property type="match status" value="1"/>
</dbReference>
<keyword evidence="6 11" id="KW-0675">Receptor</keyword>
<evidence type="ECO:0000313" key="11">
    <source>
        <dbReference type="EMBL" id="MBZ3887336.1"/>
    </source>
</evidence>
<evidence type="ECO:0000256" key="1">
    <source>
        <dbReference type="ARBA" id="ARBA00004141"/>
    </source>
</evidence>
<evidence type="ECO:0000256" key="5">
    <source>
        <dbReference type="ARBA" id="ARBA00023136"/>
    </source>
</evidence>
<feature type="transmembrane region" description="Helical" evidence="9">
    <location>
        <begin position="94"/>
        <end position="111"/>
    </location>
</feature>
<name>A0AA41NBY5_SCICA</name>
<evidence type="ECO:0000256" key="8">
    <source>
        <dbReference type="ARBA" id="ARBA00025736"/>
    </source>
</evidence>
<dbReference type="InterPro" id="IPR000276">
    <property type="entry name" value="GPCR_Rhodpsn"/>
</dbReference>